<reference evidence="2 3" key="1">
    <citation type="submission" date="2018-06" db="EMBL/GenBank/DDBJ databases">
        <title>Genomic Encyclopedia of Archaeal and Bacterial Type Strains, Phase II (KMG-II): from individual species to whole genera.</title>
        <authorList>
            <person name="Goeker M."/>
        </authorList>
    </citation>
    <scope>NUCLEOTIDE SEQUENCE [LARGE SCALE GENOMIC DNA]</scope>
    <source>
        <strain evidence="2 3">DSM 29821</strain>
    </source>
</reference>
<comment type="caution">
    <text evidence="2">The sequence shown here is derived from an EMBL/GenBank/DDBJ whole genome shotgun (WGS) entry which is preliminary data.</text>
</comment>
<name>A0A327VY24_9BACT</name>
<dbReference type="Proteomes" id="UP000249819">
    <property type="component" value="Unassembled WGS sequence"/>
</dbReference>
<sequence length="387" mass="43284">MRFHGTLILFITLLLFCLSGQPVCSGGVSYQSPMRLADGISVGSFNQIVNVGDTSEIMRLDSALADGRLHNVHSVLLYKDSVLVYEKYLCGKDERHGKKLGNVAHDVYTLHDMRSISKSVVAACIGIALQRGVLKSVYEPIGDFFGGLPKEKAKITIHDLLTMSSGLSWKEVGLYGHLLNDETKMNISFYPLSFILRKQQVHKPGTVWNYSAGNTQLLAAILKVRTGLDIDSFARKYLFAPLGIQQTEWIRLFWKSDPAAASGLRLTSRELLKLGVLFEQNGQYHNMQLIDKAWVDSCLTSHINRPDLSKLLLDNGGYGYQFWTYNYSRNNKWISIAEAKGNGGQSLFICRDLHFVLVVTAGNYGQSAYNDIPGKILKDYILPYVCQ</sequence>
<dbReference type="OrthoDB" id="1185352at2"/>
<accession>A0A327VY24</accession>
<dbReference type="InterPro" id="IPR012338">
    <property type="entry name" value="Beta-lactam/transpept-like"/>
</dbReference>
<evidence type="ECO:0000313" key="3">
    <source>
        <dbReference type="Proteomes" id="UP000249819"/>
    </source>
</evidence>
<organism evidence="2 3">
    <name type="scientific">Chitinophaga dinghuensis</name>
    <dbReference type="NCBI Taxonomy" id="1539050"/>
    <lineage>
        <taxon>Bacteria</taxon>
        <taxon>Pseudomonadati</taxon>
        <taxon>Bacteroidota</taxon>
        <taxon>Chitinophagia</taxon>
        <taxon>Chitinophagales</taxon>
        <taxon>Chitinophagaceae</taxon>
        <taxon>Chitinophaga</taxon>
    </lineage>
</organism>
<dbReference type="PANTHER" id="PTHR43283:SF7">
    <property type="entry name" value="BETA-LACTAMASE-RELATED DOMAIN-CONTAINING PROTEIN"/>
    <property type="match status" value="1"/>
</dbReference>
<feature type="domain" description="Beta-lactamase-related" evidence="1">
    <location>
        <begin position="74"/>
        <end position="360"/>
    </location>
</feature>
<dbReference type="Gene3D" id="3.40.710.10">
    <property type="entry name" value="DD-peptidase/beta-lactamase superfamily"/>
    <property type="match status" value="1"/>
</dbReference>
<dbReference type="EMBL" id="QLMA01000008">
    <property type="protein sequence ID" value="RAJ76662.1"/>
    <property type="molecule type" value="Genomic_DNA"/>
</dbReference>
<protein>
    <submittedName>
        <fullName evidence="2">CubicO group peptidase (Beta-lactamase class C family)</fullName>
    </submittedName>
</protein>
<gene>
    <name evidence="2" type="ORF">CLV59_108182</name>
</gene>
<evidence type="ECO:0000313" key="2">
    <source>
        <dbReference type="EMBL" id="RAJ76662.1"/>
    </source>
</evidence>
<dbReference type="InterPro" id="IPR050789">
    <property type="entry name" value="Diverse_Enzym_Activities"/>
</dbReference>
<dbReference type="AlphaFoldDB" id="A0A327VY24"/>
<dbReference type="PANTHER" id="PTHR43283">
    <property type="entry name" value="BETA-LACTAMASE-RELATED"/>
    <property type="match status" value="1"/>
</dbReference>
<dbReference type="Pfam" id="PF00144">
    <property type="entry name" value="Beta-lactamase"/>
    <property type="match status" value="1"/>
</dbReference>
<evidence type="ECO:0000259" key="1">
    <source>
        <dbReference type="Pfam" id="PF00144"/>
    </source>
</evidence>
<keyword evidence="3" id="KW-1185">Reference proteome</keyword>
<proteinExistence type="predicted"/>
<dbReference type="SUPFAM" id="SSF56601">
    <property type="entry name" value="beta-lactamase/transpeptidase-like"/>
    <property type="match status" value="1"/>
</dbReference>
<dbReference type="InterPro" id="IPR001466">
    <property type="entry name" value="Beta-lactam-related"/>
</dbReference>